<dbReference type="Proteomes" id="UP001597400">
    <property type="component" value="Unassembled WGS sequence"/>
</dbReference>
<proteinExistence type="predicted"/>
<comment type="caution">
    <text evidence="1">The sequence shown here is derived from an EMBL/GenBank/DDBJ whole genome shotgun (WGS) entry which is preliminary data.</text>
</comment>
<accession>A0ABW4TW63</accession>
<dbReference type="EMBL" id="JBHUGS010000001">
    <property type="protein sequence ID" value="MFD1949463.1"/>
    <property type="molecule type" value="Genomic_DNA"/>
</dbReference>
<reference evidence="2" key="1">
    <citation type="journal article" date="2019" name="Int. J. Syst. Evol. Microbiol.">
        <title>The Global Catalogue of Microorganisms (GCM) 10K type strain sequencing project: providing services to taxonomists for standard genome sequencing and annotation.</title>
        <authorList>
            <consortium name="The Broad Institute Genomics Platform"/>
            <consortium name="The Broad Institute Genome Sequencing Center for Infectious Disease"/>
            <person name="Wu L."/>
            <person name="Ma J."/>
        </authorList>
    </citation>
    <scope>NUCLEOTIDE SEQUENCE [LARGE SCALE GENOMIC DNA]</scope>
    <source>
        <strain evidence="2">CGMCC 1.12702</strain>
    </source>
</reference>
<protein>
    <submittedName>
        <fullName evidence="1">Uncharacterized protein</fullName>
    </submittedName>
</protein>
<dbReference type="RefSeq" id="WP_380926979.1">
    <property type="nucleotide sequence ID" value="NZ_JBHUGS010000001.1"/>
</dbReference>
<keyword evidence="2" id="KW-1185">Reference proteome</keyword>
<name>A0ABW4TW63_9SPHN</name>
<gene>
    <name evidence="1" type="ORF">ACFSGX_01615</name>
</gene>
<organism evidence="1 2">
    <name type="scientific">Sphingomonas arantia</name>
    <dbReference type="NCBI Taxonomy" id="1460676"/>
    <lineage>
        <taxon>Bacteria</taxon>
        <taxon>Pseudomonadati</taxon>
        <taxon>Pseudomonadota</taxon>
        <taxon>Alphaproteobacteria</taxon>
        <taxon>Sphingomonadales</taxon>
        <taxon>Sphingomonadaceae</taxon>
        <taxon>Sphingomonas</taxon>
    </lineage>
</organism>
<evidence type="ECO:0000313" key="1">
    <source>
        <dbReference type="EMBL" id="MFD1949463.1"/>
    </source>
</evidence>
<evidence type="ECO:0000313" key="2">
    <source>
        <dbReference type="Proteomes" id="UP001597400"/>
    </source>
</evidence>
<sequence>MRIEITAGTDLDDSTRLVERLRAAGVRANLQLARVPRRFGRYFRAIVGTRLGRVEITPLRTEQGAAVPDNGDITPWTLEEANAALRLAVERHNEEVMAALPKEEGGRVPDDLAQTLEVMADG</sequence>